<accession>A0A844G291</accession>
<feature type="transmembrane region" description="Helical" evidence="1">
    <location>
        <begin position="21"/>
        <end position="39"/>
    </location>
</feature>
<dbReference type="Proteomes" id="UP000435649">
    <property type="component" value="Unassembled WGS sequence"/>
</dbReference>
<dbReference type="RefSeq" id="WP_106053482.1">
    <property type="nucleotide sequence ID" value="NZ_CALXOB010000032.1"/>
</dbReference>
<gene>
    <name evidence="2" type="ORF">FYJ85_12080</name>
</gene>
<evidence type="ECO:0000313" key="2">
    <source>
        <dbReference type="EMBL" id="MST97777.1"/>
    </source>
</evidence>
<dbReference type="EMBL" id="VUNS01000012">
    <property type="protein sequence ID" value="MST97777.1"/>
    <property type="molecule type" value="Genomic_DNA"/>
</dbReference>
<dbReference type="Gene3D" id="2.170.120.40">
    <property type="entry name" value="YbbR-like domain"/>
    <property type="match status" value="1"/>
</dbReference>
<dbReference type="Gene3D" id="2.170.120.30">
    <property type="match status" value="2"/>
</dbReference>
<dbReference type="PANTHER" id="PTHR37804">
    <property type="entry name" value="CDAA REGULATORY PROTEIN CDAR"/>
    <property type="match status" value="1"/>
</dbReference>
<sequence>MDKRRRRSVFNWLYMLVRRDFWRKLIALFFALLLYFYVYNEIRAPQKVDNVPVDIILPPELMDVDPKPHFVTLEVKSTRNSGVSPSALRGRAQVDYNRYIPGKPYILTLKPEEFDSPLGVRVIQADPREITLNLQQRMTRDVPVRVTFSNRLSNDYKSSLASCIPSTVRVTGPEQLIRDLKSVSTRPVPLSEAVTEGFEYVATLEPPAGTSISPEKVTCQIDISRNYEQRTFQSLPVVLLTQPGGKPFKTEFPGPSRVEVTVRGLAGSVSTLLPGEVRPYLDISHIDKPGIYEVSAGCFLKGDGLDVKEIRPAQMKIKITE</sequence>
<reference evidence="2 3" key="1">
    <citation type="submission" date="2019-08" db="EMBL/GenBank/DDBJ databases">
        <title>In-depth cultivation of the pig gut microbiome towards novel bacterial diversity and tailored functional studies.</title>
        <authorList>
            <person name="Wylensek D."/>
            <person name="Hitch T.C.A."/>
            <person name="Clavel T."/>
        </authorList>
    </citation>
    <scope>NUCLEOTIDE SEQUENCE [LARGE SCALE GENOMIC DNA]</scope>
    <source>
        <strain evidence="2 3">BBE-744-WT-12</strain>
    </source>
</reference>
<proteinExistence type="predicted"/>
<evidence type="ECO:0000313" key="3">
    <source>
        <dbReference type="Proteomes" id="UP000435649"/>
    </source>
</evidence>
<dbReference type="AlphaFoldDB" id="A0A844G291"/>
<comment type="caution">
    <text evidence="2">The sequence shown here is derived from an EMBL/GenBank/DDBJ whole genome shotgun (WGS) entry which is preliminary data.</text>
</comment>
<dbReference type="Pfam" id="PF07949">
    <property type="entry name" value="YbbR"/>
    <property type="match status" value="1"/>
</dbReference>
<keyword evidence="1" id="KW-0472">Membrane</keyword>
<keyword evidence="3" id="KW-1185">Reference proteome</keyword>
<name>A0A844G291_9BACT</name>
<dbReference type="InterPro" id="IPR053154">
    <property type="entry name" value="c-di-AMP_regulator"/>
</dbReference>
<evidence type="ECO:0000256" key="1">
    <source>
        <dbReference type="SAM" id="Phobius"/>
    </source>
</evidence>
<dbReference type="InterPro" id="IPR012505">
    <property type="entry name" value="YbbR"/>
</dbReference>
<keyword evidence="1" id="KW-1133">Transmembrane helix</keyword>
<protein>
    <recommendedName>
        <fullName evidence="4">YbbR-like protein</fullName>
    </recommendedName>
</protein>
<keyword evidence="1" id="KW-0812">Transmembrane</keyword>
<evidence type="ECO:0008006" key="4">
    <source>
        <dbReference type="Google" id="ProtNLM"/>
    </source>
</evidence>
<dbReference type="PANTHER" id="PTHR37804:SF1">
    <property type="entry name" value="CDAA REGULATORY PROTEIN CDAR"/>
    <property type="match status" value="1"/>
</dbReference>
<organism evidence="2 3">
    <name type="scientific">Victivallis lenta</name>
    <dbReference type="NCBI Taxonomy" id="2606640"/>
    <lineage>
        <taxon>Bacteria</taxon>
        <taxon>Pseudomonadati</taxon>
        <taxon>Lentisphaerota</taxon>
        <taxon>Lentisphaeria</taxon>
        <taxon>Victivallales</taxon>
        <taxon>Victivallaceae</taxon>
        <taxon>Victivallis</taxon>
    </lineage>
</organism>